<name>A0A2K9GWL7_BACFG</name>
<feature type="compositionally biased region" description="Low complexity" evidence="1">
    <location>
        <begin position="271"/>
        <end position="290"/>
    </location>
</feature>
<keyword evidence="2" id="KW-0732">Signal</keyword>
<feature type="compositionally biased region" description="Low complexity" evidence="1">
    <location>
        <begin position="387"/>
        <end position="417"/>
    </location>
</feature>
<feature type="compositionally biased region" description="Low complexity" evidence="1">
    <location>
        <begin position="363"/>
        <end position="375"/>
    </location>
</feature>
<organism evidence="3 4">
    <name type="scientific">Bacteroides fragilis</name>
    <dbReference type="NCBI Taxonomy" id="817"/>
    <lineage>
        <taxon>Bacteria</taxon>
        <taxon>Pseudomonadati</taxon>
        <taxon>Bacteroidota</taxon>
        <taxon>Bacteroidia</taxon>
        <taxon>Bacteroidales</taxon>
        <taxon>Bacteroidaceae</taxon>
        <taxon>Bacteroides</taxon>
    </lineage>
</organism>
<proteinExistence type="predicted"/>
<dbReference type="Proteomes" id="UP000284614">
    <property type="component" value="Unassembled WGS sequence"/>
</dbReference>
<dbReference type="PANTHER" id="PTHR37487:SF3">
    <property type="entry name" value="CLEAVAGE_POLYADENYLATION SPECIFICITY FACTOR A SUBUNIT N-TERMINAL DOMAIN-CONTAINING PROTEIN"/>
    <property type="match status" value="1"/>
</dbReference>
<dbReference type="PANTHER" id="PTHR37487">
    <property type="entry name" value="CHROMOSOME 1, WHOLE GENOME SHOTGUN SEQUENCE"/>
    <property type="match status" value="1"/>
</dbReference>
<feature type="region of interest" description="Disordered" evidence="1">
    <location>
        <begin position="255"/>
        <end position="439"/>
    </location>
</feature>
<feature type="compositionally biased region" description="Polar residues" evidence="1">
    <location>
        <begin position="255"/>
        <end position="267"/>
    </location>
</feature>
<protein>
    <submittedName>
        <fullName evidence="3">Uncharacterized protein</fullName>
    </submittedName>
</protein>
<evidence type="ECO:0000256" key="2">
    <source>
        <dbReference type="SAM" id="SignalP"/>
    </source>
</evidence>
<evidence type="ECO:0000256" key="1">
    <source>
        <dbReference type="SAM" id="MobiDB-lite"/>
    </source>
</evidence>
<sequence>MKKIVLLSLFALCLPLAVMAQSNNDDLYFVPSKEKKQEAEKTPVKKVPEKRTVTTNIYTAPGTTVVVQDRKGNKRDMRDVDEYNRRYDAKDNEFAMEDDTLYVKEKAVSDPDGEWVNGFNGSQDDYEYAERIIRFRNPRFAVSISSPLYWDIVYGANSWDWNVYTDGFYAYAFPTFTNRLWWDWRYNSYGPGWGWGWGWSSPYYAWGGYYPGYWGGYWGGWYGGYWGHHHHYHPGWGGGGSWAGRYDTYTRRGSSAVRSSYGNSSTVRRYGSGAVRSNSGSSVRSSGTSSYNRGESSARRVIGTRVVGERPGSTTRTDASSSRRSTYTRPSSTRSSSSYEGTRGGSTTTGSPSYSEGGRRASTRSSSTYTRGSSTAPSRSYNESTTRRSYNSTPSRSSSSSTRSYSSPSGSSSRSYSTGGGGGSSRSSGGGGGSSRGRR</sequence>
<comment type="caution">
    <text evidence="3">The sequence shown here is derived from an EMBL/GenBank/DDBJ whole genome shotgun (WGS) entry which is preliminary data.</text>
</comment>
<feature type="signal peptide" evidence="2">
    <location>
        <begin position="1"/>
        <end position="20"/>
    </location>
</feature>
<feature type="compositionally biased region" description="Low complexity" evidence="1">
    <location>
        <begin position="312"/>
        <end position="356"/>
    </location>
</feature>
<evidence type="ECO:0000313" key="4">
    <source>
        <dbReference type="Proteomes" id="UP000284614"/>
    </source>
</evidence>
<feature type="chain" id="PRO_5043971789" evidence="2">
    <location>
        <begin position="21"/>
        <end position="439"/>
    </location>
</feature>
<evidence type="ECO:0000313" key="3">
    <source>
        <dbReference type="EMBL" id="RGY68783.1"/>
    </source>
</evidence>
<reference evidence="3 4" key="1">
    <citation type="submission" date="2018-08" db="EMBL/GenBank/DDBJ databases">
        <title>A genome reference for cultivated species of the human gut microbiota.</title>
        <authorList>
            <person name="Zou Y."/>
            <person name="Xue W."/>
            <person name="Luo G."/>
        </authorList>
    </citation>
    <scope>NUCLEOTIDE SEQUENCE [LARGE SCALE GENOMIC DNA]</scope>
    <source>
        <strain evidence="3 4">OF01-1</strain>
    </source>
</reference>
<feature type="compositionally biased region" description="Gly residues" evidence="1">
    <location>
        <begin position="418"/>
        <end position="439"/>
    </location>
</feature>
<gene>
    <name evidence="3" type="ORF">DXA27_10645</name>
</gene>
<dbReference type="RefSeq" id="WP_005819281.1">
    <property type="nucleotide sequence ID" value="NZ_CP018937.1"/>
</dbReference>
<dbReference type="EMBL" id="QSDG01000008">
    <property type="protein sequence ID" value="RGY68783.1"/>
    <property type="molecule type" value="Genomic_DNA"/>
</dbReference>
<dbReference type="AlphaFoldDB" id="A0A2K9GWL7"/>
<accession>A0A2K9GWL7</accession>